<comment type="caution">
    <text evidence="3">The sequence shown here is derived from an EMBL/GenBank/DDBJ whole genome shotgun (WGS) entry which is preliminary data.</text>
</comment>
<name>A0ABT8RPK9_9FLAO</name>
<gene>
    <name evidence="3" type="ORF">Q2T41_07080</name>
</gene>
<dbReference type="Gene3D" id="3.40.50.720">
    <property type="entry name" value="NAD(P)-binding Rossmann-like Domain"/>
    <property type="match status" value="1"/>
</dbReference>
<feature type="domain" description="NAD-dependent epimerase/dehydratase" evidence="2">
    <location>
        <begin position="3"/>
        <end position="113"/>
    </location>
</feature>
<dbReference type="PANTHER" id="PTHR14097">
    <property type="entry name" value="OXIDOREDUCTASE HTATIP2"/>
    <property type="match status" value="1"/>
</dbReference>
<keyword evidence="4" id="KW-1185">Reference proteome</keyword>
<dbReference type="PANTHER" id="PTHR14097:SF8">
    <property type="entry name" value="NAD(P)-BINDING DOMAIN-CONTAINING PROTEIN"/>
    <property type="match status" value="1"/>
</dbReference>
<dbReference type="EMBL" id="JAUKUC010000001">
    <property type="protein sequence ID" value="MDO1512412.1"/>
    <property type="molecule type" value="Genomic_DNA"/>
</dbReference>
<reference evidence="3" key="1">
    <citation type="journal article" date="2014" name="Int. J. Syst. Evol. Microbiol.">
        <title>Complete genome of a new Firmicutes species belonging to the dominant human colonic microbiota ('Ruminococcus bicirculans') reveals two chromosomes and a selective capacity to utilize plant glucans.</title>
        <authorList>
            <consortium name="NISC Comparative Sequencing Program"/>
            <person name="Wegmann U."/>
            <person name="Louis P."/>
            <person name="Goesmann A."/>
            <person name="Henrissat B."/>
            <person name="Duncan S.H."/>
            <person name="Flint H.J."/>
        </authorList>
    </citation>
    <scope>NUCLEOTIDE SEQUENCE</scope>
    <source>
        <strain evidence="3">CECT 8869</strain>
    </source>
</reference>
<evidence type="ECO:0000313" key="4">
    <source>
        <dbReference type="Proteomes" id="UP001168579"/>
    </source>
</evidence>
<evidence type="ECO:0000313" key="3">
    <source>
        <dbReference type="EMBL" id="MDO1512412.1"/>
    </source>
</evidence>
<dbReference type="Proteomes" id="UP001168579">
    <property type="component" value="Unassembled WGS sequence"/>
</dbReference>
<accession>A0ABT8RPK9</accession>
<protein>
    <submittedName>
        <fullName evidence="3">NAD-dependent epimerase/dehydratase family protein</fullName>
    </submittedName>
</protein>
<evidence type="ECO:0000256" key="1">
    <source>
        <dbReference type="ARBA" id="ARBA00004370"/>
    </source>
</evidence>
<proteinExistence type="predicted"/>
<dbReference type="InterPro" id="IPR001509">
    <property type="entry name" value="Epimerase_deHydtase"/>
</dbReference>
<comment type="subcellular location">
    <subcellularLocation>
        <location evidence="1">Membrane</location>
    </subcellularLocation>
</comment>
<dbReference type="Pfam" id="PF01370">
    <property type="entry name" value="Epimerase"/>
    <property type="match status" value="1"/>
</dbReference>
<reference evidence="3" key="2">
    <citation type="submission" date="2023-06" db="EMBL/GenBank/DDBJ databases">
        <authorList>
            <person name="Lucena T."/>
            <person name="Sun Q."/>
        </authorList>
    </citation>
    <scope>NUCLEOTIDE SEQUENCE</scope>
    <source>
        <strain evidence="3">CECT 8869</strain>
    </source>
</reference>
<organism evidence="3 4">
    <name type="scientific">Maribacter confluentis</name>
    <dbReference type="NCBI Taxonomy" id="1656093"/>
    <lineage>
        <taxon>Bacteria</taxon>
        <taxon>Pseudomonadati</taxon>
        <taxon>Bacteroidota</taxon>
        <taxon>Flavobacteriia</taxon>
        <taxon>Flavobacteriales</taxon>
        <taxon>Flavobacteriaceae</taxon>
        <taxon>Maribacter</taxon>
    </lineage>
</organism>
<dbReference type="InterPro" id="IPR036291">
    <property type="entry name" value="NAD(P)-bd_dom_sf"/>
</dbReference>
<dbReference type="SUPFAM" id="SSF51735">
    <property type="entry name" value="NAD(P)-binding Rossmann-fold domains"/>
    <property type="match status" value="1"/>
</dbReference>
<sequence length="220" mass="24700">MNVIITGATGMVGKGVLLECLDDKRIKKILLINRSSIGLKNPKISEIIHQNFTDFSAIQHTFKAYNACFHCMGVSSAGMTEEQYYKLTYTVTEALVNATFEANPNLTFVYVSGEGTDSTEKSKTMWARVKGKTENFIFNKGFKDAYAFRPGVILPKRGIKSKTRLYNVFYVLTRPFFSIMQRMKSVTTTITIGKAMISLVARPQNLKILNGRAINEILLN</sequence>
<dbReference type="RefSeq" id="WP_304435499.1">
    <property type="nucleotide sequence ID" value="NZ_JAUKUC010000001.1"/>
</dbReference>
<evidence type="ECO:0000259" key="2">
    <source>
        <dbReference type="Pfam" id="PF01370"/>
    </source>
</evidence>